<accession>A0A1F2PHQ9</accession>
<dbReference type="EMBL" id="LKEU01000027">
    <property type="protein sequence ID" value="OFV70867.1"/>
    <property type="molecule type" value="Genomic_DNA"/>
</dbReference>
<dbReference type="Proteomes" id="UP000176244">
    <property type="component" value="Unassembled WGS sequence"/>
</dbReference>
<name>A0A1F2PHQ9_9FIRM</name>
<dbReference type="STRING" id="52694.ACWI_14530"/>
<organism evidence="1 2">
    <name type="scientific">Acetobacterium wieringae</name>
    <dbReference type="NCBI Taxonomy" id="52694"/>
    <lineage>
        <taxon>Bacteria</taxon>
        <taxon>Bacillati</taxon>
        <taxon>Bacillota</taxon>
        <taxon>Clostridia</taxon>
        <taxon>Eubacteriales</taxon>
        <taxon>Eubacteriaceae</taxon>
        <taxon>Acetobacterium</taxon>
    </lineage>
</organism>
<comment type="caution">
    <text evidence="1">The sequence shown here is derived from an EMBL/GenBank/DDBJ whole genome shotgun (WGS) entry which is preliminary data.</text>
</comment>
<proteinExistence type="predicted"/>
<dbReference type="AlphaFoldDB" id="A0A1F2PHQ9"/>
<sequence length="65" mass="7441">MQEQKPGFSQLNRQGLANFDSQLLKSIRSGKQPLSKDTLSAVLKLFVEMIKAIEDIHKKIRFLLL</sequence>
<gene>
    <name evidence="1" type="ORF">ACWI_14530</name>
</gene>
<evidence type="ECO:0000313" key="2">
    <source>
        <dbReference type="Proteomes" id="UP000176244"/>
    </source>
</evidence>
<protein>
    <submittedName>
        <fullName evidence="1">Uncharacterized protein</fullName>
    </submittedName>
</protein>
<reference evidence="1 2" key="1">
    <citation type="submission" date="2015-09" db="EMBL/GenBank/DDBJ databases">
        <title>Genome sequence of Acetobacterium wieringae DSM 1911.</title>
        <authorList>
            <person name="Poehlein A."/>
            <person name="Bengelsdorf F.R."/>
            <person name="Schiel-Bengelsdorf B."/>
            <person name="Duerre P."/>
            <person name="Daniel R."/>
        </authorList>
    </citation>
    <scope>NUCLEOTIDE SEQUENCE [LARGE SCALE GENOMIC DNA]</scope>
    <source>
        <strain evidence="1 2">DSM 1911</strain>
    </source>
</reference>
<evidence type="ECO:0000313" key="1">
    <source>
        <dbReference type="EMBL" id="OFV70867.1"/>
    </source>
</evidence>